<dbReference type="Gene3D" id="1.10.3860.10">
    <property type="entry name" value="Sodium:dicarboxylate symporter"/>
    <property type="match status" value="1"/>
</dbReference>
<evidence type="ECO:0000256" key="3">
    <source>
        <dbReference type="ARBA" id="ARBA00022692"/>
    </source>
</evidence>
<feature type="transmembrane region" description="Helical" evidence="6">
    <location>
        <begin position="79"/>
        <end position="101"/>
    </location>
</feature>
<dbReference type="InterPro" id="IPR036458">
    <property type="entry name" value="Na:dicarbo_symporter_sf"/>
</dbReference>
<dbReference type="InterPro" id="IPR001991">
    <property type="entry name" value="Na-dicarboxylate_symporter"/>
</dbReference>
<keyword evidence="5 6" id="KW-0472">Membrane</keyword>
<dbReference type="InterPro" id="IPR050746">
    <property type="entry name" value="DAACS"/>
</dbReference>
<dbReference type="Proteomes" id="UP001325140">
    <property type="component" value="Chromosome"/>
</dbReference>
<reference evidence="7" key="1">
    <citation type="submission" date="2022-10" db="EMBL/GenBank/DDBJ databases">
        <title>Host association and intracellularity evolved multiple times independently in the Rickettsiales.</title>
        <authorList>
            <person name="Castelli M."/>
            <person name="Nardi T."/>
            <person name="Gammuto L."/>
            <person name="Bellinzona G."/>
            <person name="Sabaneyeva E."/>
            <person name="Potekhin A."/>
            <person name="Serra V."/>
            <person name="Petroni G."/>
            <person name="Sassera D."/>
        </authorList>
    </citation>
    <scope>NUCLEOTIDE SEQUENCE [LARGE SCALE GENOMIC DNA]</scope>
    <source>
        <strain evidence="7">US_Bl 11III1</strain>
    </source>
</reference>
<comment type="subcellular location">
    <subcellularLocation>
        <location evidence="1">Membrane</location>
        <topology evidence="1">Multi-pass membrane protein</topology>
    </subcellularLocation>
</comment>
<feature type="transmembrane region" description="Helical" evidence="6">
    <location>
        <begin position="140"/>
        <end position="162"/>
    </location>
</feature>
<feature type="transmembrane region" description="Helical" evidence="6">
    <location>
        <begin position="182"/>
        <end position="205"/>
    </location>
</feature>
<feature type="transmembrane region" description="Helical" evidence="6">
    <location>
        <begin position="328"/>
        <end position="352"/>
    </location>
</feature>
<dbReference type="EMBL" id="CP110343">
    <property type="protein sequence ID" value="WPX98100.1"/>
    <property type="molecule type" value="Genomic_DNA"/>
</dbReference>
<dbReference type="Pfam" id="PF00375">
    <property type="entry name" value="SDF"/>
    <property type="match status" value="1"/>
</dbReference>
<evidence type="ECO:0000256" key="2">
    <source>
        <dbReference type="ARBA" id="ARBA00022448"/>
    </source>
</evidence>
<evidence type="ECO:0000313" key="8">
    <source>
        <dbReference type="Proteomes" id="UP001325140"/>
    </source>
</evidence>
<feature type="transmembrane region" description="Helical" evidence="6">
    <location>
        <begin position="12"/>
        <end position="37"/>
    </location>
</feature>
<feature type="transmembrane region" description="Helical" evidence="6">
    <location>
        <begin position="43"/>
        <end position="67"/>
    </location>
</feature>
<dbReference type="RefSeq" id="WP_323722075.1">
    <property type="nucleotide sequence ID" value="NZ_CP110343.1"/>
</dbReference>
<feature type="transmembrane region" description="Helical" evidence="6">
    <location>
        <begin position="359"/>
        <end position="377"/>
    </location>
</feature>
<protein>
    <submittedName>
        <fullName evidence="7">Dicarboxylate/amino acid:cation symporter</fullName>
    </submittedName>
</protein>
<evidence type="ECO:0000256" key="4">
    <source>
        <dbReference type="ARBA" id="ARBA00022989"/>
    </source>
</evidence>
<evidence type="ECO:0000256" key="5">
    <source>
        <dbReference type="ARBA" id="ARBA00023136"/>
    </source>
</evidence>
<dbReference type="PRINTS" id="PR00173">
    <property type="entry name" value="EDTRNSPORT"/>
</dbReference>
<accession>A0ABZ0UT44</accession>
<feature type="transmembrane region" description="Helical" evidence="6">
    <location>
        <begin position="291"/>
        <end position="316"/>
    </location>
</feature>
<sequence>MSCCAKLKSSSTLLYSTALLLGVLAGITHIDGILVISEVVAEIFMRIFKCLSIPVICTVLISTIANIDNTTAKKFTIQVVLYSIITTLLSAFVALILYMIVMNQHNNNEEVSATTNIINNTTTYSQHIISSFPSHIHEPFIQHNVIGALIIALAFGFGIKILEKNGQDSTLKKVVNDIKELLMIITRWIIKILPIGVFAFTALAITKFNISTLNEGIVGYISVVIGANLIHGFLILPMLLVFHKISPITMLKNSTLALSTAFFSKSSSGTLPITMQVAESKLGISHTVTKFTLPLCTSINMNGCAAFIFTTTIFVMESNGIHISFLEMALWTVIATIAAIGNAGIPMGCFFLSFSFLSGMNLNISLLSIILPFYTILDMIETALNVWSDICITKIIDVKNRATHTG</sequence>
<keyword evidence="2" id="KW-0813">Transport</keyword>
<dbReference type="SUPFAM" id="SSF118215">
    <property type="entry name" value="Proton glutamate symport protein"/>
    <property type="match status" value="1"/>
</dbReference>
<keyword evidence="3 6" id="KW-0812">Transmembrane</keyword>
<keyword evidence="4 6" id="KW-1133">Transmembrane helix</keyword>
<evidence type="ECO:0000256" key="6">
    <source>
        <dbReference type="SAM" id="Phobius"/>
    </source>
</evidence>
<dbReference type="PANTHER" id="PTHR11958:SF63">
    <property type="entry name" value="AMINO ACID TRANSPORTER"/>
    <property type="match status" value="1"/>
</dbReference>
<feature type="transmembrane region" description="Helical" evidence="6">
    <location>
        <begin position="217"/>
        <end position="242"/>
    </location>
</feature>
<keyword evidence="8" id="KW-1185">Reference proteome</keyword>
<dbReference type="PANTHER" id="PTHR11958">
    <property type="entry name" value="SODIUM/DICARBOXYLATE SYMPORTER-RELATED"/>
    <property type="match status" value="1"/>
</dbReference>
<organism evidence="7 8">
    <name type="scientific">Candidatus Fokinia crypta</name>
    <dbReference type="NCBI Taxonomy" id="1920990"/>
    <lineage>
        <taxon>Bacteria</taxon>
        <taxon>Pseudomonadati</taxon>
        <taxon>Pseudomonadota</taxon>
        <taxon>Alphaproteobacteria</taxon>
        <taxon>Rickettsiales</taxon>
        <taxon>Candidatus Midichloriaceae</taxon>
        <taxon>Candidatus Fokinia</taxon>
    </lineage>
</organism>
<evidence type="ECO:0000256" key="1">
    <source>
        <dbReference type="ARBA" id="ARBA00004141"/>
    </source>
</evidence>
<proteinExistence type="predicted"/>
<gene>
    <name evidence="7" type="ORF">Fokcrypt_00633</name>
</gene>
<name>A0ABZ0UT44_9RICK</name>
<evidence type="ECO:0000313" key="7">
    <source>
        <dbReference type="EMBL" id="WPX98100.1"/>
    </source>
</evidence>